<dbReference type="AlphaFoldDB" id="A0A7S1L1Y1"/>
<organism evidence="1">
    <name type="scientific">Alexandrium catenella</name>
    <name type="common">Red tide dinoflagellate</name>
    <name type="synonym">Gonyaulax catenella</name>
    <dbReference type="NCBI Taxonomy" id="2925"/>
    <lineage>
        <taxon>Eukaryota</taxon>
        <taxon>Sar</taxon>
        <taxon>Alveolata</taxon>
        <taxon>Dinophyceae</taxon>
        <taxon>Gonyaulacales</taxon>
        <taxon>Pyrocystaceae</taxon>
        <taxon>Alexandrium</taxon>
    </lineage>
</organism>
<protein>
    <submittedName>
        <fullName evidence="1">Uncharacterized protein</fullName>
    </submittedName>
</protein>
<dbReference type="EMBL" id="HBGE01005573">
    <property type="protein sequence ID" value="CAD9092310.1"/>
    <property type="molecule type" value="Transcribed_RNA"/>
</dbReference>
<dbReference type="Pfam" id="PF18143">
    <property type="entry name" value="HAD_SAK_2"/>
    <property type="match status" value="1"/>
</dbReference>
<reference evidence="1" key="1">
    <citation type="submission" date="2021-01" db="EMBL/GenBank/DDBJ databases">
        <authorList>
            <person name="Corre E."/>
            <person name="Pelletier E."/>
            <person name="Niang G."/>
            <person name="Scheremetjew M."/>
            <person name="Finn R."/>
            <person name="Kale V."/>
            <person name="Holt S."/>
            <person name="Cochrane G."/>
            <person name="Meng A."/>
            <person name="Brown T."/>
            <person name="Cohen L."/>
        </authorList>
    </citation>
    <scope>NUCLEOTIDE SEQUENCE</scope>
    <source>
        <strain evidence="1">OF101</strain>
    </source>
</reference>
<gene>
    <name evidence="1" type="ORF">ACAT0790_LOCUS3392</name>
</gene>
<name>A0A7S1L1Y1_ALECA</name>
<accession>A0A7S1L1Y1</accession>
<sequence>MTSCAAGTAIKCLAQAGIQRPIGATPDLSSNGEERAEEISAWLSDNSDVIDSDRWVAIDYLPLYESLPREHVVVTEGSVGLTAELADEAIGKLCNLPMDLCRYRESRLGGC</sequence>
<proteinExistence type="predicted"/>
<evidence type="ECO:0000313" key="1">
    <source>
        <dbReference type="EMBL" id="CAD9092310.1"/>
    </source>
</evidence>